<gene>
    <name evidence="6" type="ORF">BXT86_05680</name>
</gene>
<dbReference type="InterPro" id="IPR036259">
    <property type="entry name" value="MFS_trans_sf"/>
</dbReference>
<name>A0A1V4QFT2_UNCW3</name>
<feature type="transmembrane region" description="Helical" evidence="4">
    <location>
        <begin position="97"/>
        <end position="117"/>
    </location>
</feature>
<dbReference type="GO" id="GO:0022857">
    <property type="term" value="F:transmembrane transporter activity"/>
    <property type="evidence" value="ECO:0007669"/>
    <property type="project" value="InterPro"/>
</dbReference>
<protein>
    <recommendedName>
        <fullName evidence="5">Major facilitator superfamily (MFS) profile domain-containing protein</fullName>
    </recommendedName>
</protein>
<dbReference type="AlphaFoldDB" id="A0A1V4QFT2"/>
<feature type="transmembrane region" description="Helical" evidence="4">
    <location>
        <begin position="284"/>
        <end position="302"/>
    </location>
</feature>
<dbReference type="Pfam" id="PF07690">
    <property type="entry name" value="MFS_1"/>
    <property type="match status" value="1"/>
</dbReference>
<evidence type="ECO:0000313" key="6">
    <source>
        <dbReference type="EMBL" id="OPX17586.1"/>
    </source>
</evidence>
<reference evidence="7" key="1">
    <citation type="submission" date="2017-01" db="EMBL/GenBank/DDBJ databases">
        <title>Novel pathways for hydrocarbon cycling and metabolic interdependencies in hydrothermal sediment communities.</title>
        <authorList>
            <person name="Dombrowski N."/>
            <person name="Seitz K."/>
            <person name="Teske A."/>
            <person name="Baker B."/>
        </authorList>
    </citation>
    <scope>NUCLEOTIDE SEQUENCE [LARGE SCALE GENOMIC DNA]</scope>
</reference>
<feature type="transmembrane region" description="Helical" evidence="4">
    <location>
        <begin position="45"/>
        <end position="65"/>
    </location>
</feature>
<dbReference type="InterPro" id="IPR011701">
    <property type="entry name" value="MFS"/>
</dbReference>
<organism evidence="6 7">
    <name type="scientific">candidate division WOR-3 bacterium 4484_100</name>
    <dbReference type="NCBI Taxonomy" id="1936077"/>
    <lineage>
        <taxon>Bacteria</taxon>
        <taxon>Bacteria division WOR-3</taxon>
    </lineage>
</organism>
<dbReference type="SUPFAM" id="SSF103473">
    <property type="entry name" value="MFS general substrate transporter"/>
    <property type="match status" value="1"/>
</dbReference>
<sequence>MVLLSSIIFGRLGDVVGRKKMILLGFLTCAFVFFGHNLIKNISGLFILRGLAGVGVGMIPGSLAALAWGGSLGLFTAMGSLGFTGASFLAGMLKENFYIFSGSALFALVGFFLTLFVREHPVKLTVPLFPIKIIFKNIRVYLPYLIRHSAATAIWAIFPIYLMTLGADKFWIGVIYAINPLMQFIFMLLFDRYKSSSLISAGLIASFLTFLGYAVTGHWQVVIVLQVLLGFSWANLYLGSIKFLLENNAEKATATGILNSVFGLSGIIGPLMGGLILFFGLRTLLYFSTFLAFGAVIVSRILKLPEKILLPQ</sequence>
<evidence type="ECO:0000256" key="1">
    <source>
        <dbReference type="ARBA" id="ARBA00022692"/>
    </source>
</evidence>
<dbReference type="PANTHER" id="PTHR23526">
    <property type="entry name" value="INTEGRAL MEMBRANE TRANSPORT PROTEIN-RELATED"/>
    <property type="match status" value="1"/>
</dbReference>
<dbReference type="EMBL" id="MUKB01000104">
    <property type="protein sequence ID" value="OPX17586.1"/>
    <property type="molecule type" value="Genomic_DNA"/>
</dbReference>
<dbReference type="InterPro" id="IPR020846">
    <property type="entry name" value="MFS_dom"/>
</dbReference>
<dbReference type="Proteomes" id="UP000191663">
    <property type="component" value="Unassembled WGS sequence"/>
</dbReference>
<keyword evidence="3 4" id="KW-0472">Membrane</keyword>
<dbReference type="InterPro" id="IPR052528">
    <property type="entry name" value="Sugar_transport-like"/>
</dbReference>
<feature type="transmembrane region" description="Helical" evidence="4">
    <location>
        <begin position="257"/>
        <end position="278"/>
    </location>
</feature>
<keyword evidence="2 4" id="KW-1133">Transmembrane helix</keyword>
<dbReference type="PANTHER" id="PTHR23526:SF2">
    <property type="entry name" value="MAJOR FACILITATOR SUPERFAMILY (MFS) PROFILE DOMAIN-CONTAINING PROTEIN"/>
    <property type="match status" value="1"/>
</dbReference>
<feature type="transmembrane region" description="Helical" evidence="4">
    <location>
        <begin position="170"/>
        <end position="190"/>
    </location>
</feature>
<evidence type="ECO:0000256" key="4">
    <source>
        <dbReference type="SAM" id="Phobius"/>
    </source>
</evidence>
<proteinExistence type="predicted"/>
<feature type="transmembrane region" description="Helical" evidence="4">
    <location>
        <begin position="138"/>
        <end position="158"/>
    </location>
</feature>
<dbReference type="PROSITE" id="PS50850">
    <property type="entry name" value="MFS"/>
    <property type="match status" value="1"/>
</dbReference>
<feature type="transmembrane region" description="Helical" evidence="4">
    <location>
        <begin position="221"/>
        <end position="245"/>
    </location>
</feature>
<evidence type="ECO:0000259" key="5">
    <source>
        <dbReference type="PROSITE" id="PS50850"/>
    </source>
</evidence>
<evidence type="ECO:0000313" key="7">
    <source>
        <dbReference type="Proteomes" id="UP000191663"/>
    </source>
</evidence>
<feature type="domain" description="Major facilitator superfamily (MFS) profile" evidence="5">
    <location>
        <begin position="1"/>
        <end position="122"/>
    </location>
</feature>
<accession>A0A1V4QFT2</accession>
<keyword evidence="1 4" id="KW-0812">Transmembrane</keyword>
<feature type="transmembrane region" description="Helical" evidence="4">
    <location>
        <begin position="197"/>
        <end position="215"/>
    </location>
</feature>
<feature type="transmembrane region" description="Helical" evidence="4">
    <location>
        <begin position="21"/>
        <end position="39"/>
    </location>
</feature>
<evidence type="ECO:0000256" key="3">
    <source>
        <dbReference type="ARBA" id="ARBA00023136"/>
    </source>
</evidence>
<dbReference type="Gene3D" id="1.20.1250.20">
    <property type="entry name" value="MFS general substrate transporter like domains"/>
    <property type="match status" value="2"/>
</dbReference>
<evidence type="ECO:0000256" key="2">
    <source>
        <dbReference type="ARBA" id="ARBA00022989"/>
    </source>
</evidence>
<comment type="caution">
    <text evidence="6">The sequence shown here is derived from an EMBL/GenBank/DDBJ whole genome shotgun (WGS) entry which is preliminary data.</text>
</comment>